<keyword evidence="3" id="KW-1185">Reference proteome</keyword>
<reference evidence="2 3" key="1">
    <citation type="submission" date="2018-08" db="EMBL/GenBank/DDBJ databases">
        <title>Genome and evolution of the arbuscular mycorrhizal fungus Diversispora epigaea (formerly Glomus versiforme) and its bacterial endosymbionts.</title>
        <authorList>
            <person name="Sun X."/>
            <person name="Fei Z."/>
            <person name="Harrison M."/>
        </authorList>
    </citation>
    <scope>NUCLEOTIDE SEQUENCE [LARGE SCALE GENOMIC DNA]</scope>
    <source>
        <strain evidence="2 3">IT104</strain>
    </source>
</reference>
<dbReference type="AlphaFoldDB" id="A0A397JZI3"/>
<name>A0A397JZI3_9GLOM</name>
<feature type="region of interest" description="Disordered" evidence="1">
    <location>
        <begin position="32"/>
        <end position="67"/>
    </location>
</feature>
<evidence type="ECO:0000313" key="2">
    <source>
        <dbReference type="EMBL" id="RHZ89900.1"/>
    </source>
</evidence>
<accession>A0A397JZI3</accession>
<evidence type="ECO:0000313" key="3">
    <source>
        <dbReference type="Proteomes" id="UP000266861"/>
    </source>
</evidence>
<organism evidence="2 3">
    <name type="scientific">Diversispora epigaea</name>
    <dbReference type="NCBI Taxonomy" id="1348612"/>
    <lineage>
        <taxon>Eukaryota</taxon>
        <taxon>Fungi</taxon>
        <taxon>Fungi incertae sedis</taxon>
        <taxon>Mucoromycota</taxon>
        <taxon>Glomeromycotina</taxon>
        <taxon>Glomeromycetes</taxon>
        <taxon>Diversisporales</taxon>
        <taxon>Diversisporaceae</taxon>
        <taxon>Diversispora</taxon>
    </lineage>
</organism>
<protein>
    <submittedName>
        <fullName evidence="2">Uncharacterized protein</fullName>
    </submittedName>
</protein>
<sequence>MDTEMIHCMFRRIFLHKVNKLIKLMNIIHHQHQHHQHQHQHHQHQHQHQHHQHLSLYQITPLKHQNN</sequence>
<comment type="caution">
    <text evidence="2">The sequence shown here is derived from an EMBL/GenBank/DDBJ whole genome shotgun (WGS) entry which is preliminary data.</text>
</comment>
<evidence type="ECO:0000256" key="1">
    <source>
        <dbReference type="SAM" id="MobiDB-lite"/>
    </source>
</evidence>
<dbReference type="EMBL" id="PQFF01000007">
    <property type="protein sequence ID" value="RHZ89900.1"/>
    <property type="molecule type" value="Genomic_DNA"/>
</dbReference>
<proteinExistence type="predicted"/>
<feature type="compositionally biased region" description="Basic residues" evidence="1">
    <location>
        <begin position="32"/>
        <end position="53"/>
    </location>
</feature>
<dbReference type="Proteomes" id="UP000266861">
    <property type="component" value="Unassembled WGS sequence"/>
</dbReference>
<gene>
    <name evidence="2" type="ORF">Glove_9g186</name>
</gene>
<feature type="compositionally biased region" description="Polar residues" evidence="1">
    <location>
        <begin position="55"/>
        <end position="67"/>
    </location>
</feature>